<feature type="binding site" evidence="6">
    <location>
        <position position="417"/>
    </location>
    <ligand>
        <name>Zn(2+)</name>
        <dbReference type="ChEBI" id="CHEBI:29105"/>
        <label>1</label>
        <note>catalytic</note>
    </ligand>
</feature>
<reference evidence="11 12" key="1">
    <citation type="submission" date="2019-01" db="EMBL/GenBank/DDBJ databases">
        <title>Pseudolysobacter antarctica gen. nov., sp. nov., isolated from Fildes Peninsula, Antarctica.</title>
        <authorList>
            <person name="Wei Z."/>
            <person name="Peng F."/>
        </authorList>
    </citation>
    <scope>NUCLEOTIDE SEQUENCE [LARGE SCALE GENOMIC DNA]</scope>
    <source>
        <strain evidence="11 12">AQ6-296</strain>
    </source>
</reference>
<dbReference type="Proteomes" id="UP000291562">
    <property type="component" value="Chromosome"/>
</dbReference>
<dbReference type="OrthoDB" id="5241329at2"/>
<organism evidence="11 12">
    <name type="scientific">Pseudolysobacter antarcticus</name>
    <dbReference type="NCBI Taxonomy" id="2511995"/>
    <lineage>
        <taxon>Bacteria</taxon>
        <taxon>Pseudomonadati</taxon>
        <taxon>Pseudomonadota</taxon>
        <taxon>Gammaproteobacteria</taxon>
        <taxon>Lysobacterales</taxon>
        <taxon>Rhodanobacteraceae</taxon>
        <taxon>Pseudolysobacter</taxon>
    </lineage>
</organism>
<feature type="active site" description="Proton acceptor 2" evidence="8">
    <location>
        <position position="390"/>
    </location>
</feature>
<dbReference type="EMBL" id="CP035704">
    <property type="protein sequence ID" value="QBB71232.1"/>
    <property type="molecule type" value="Genomic_DNA"/>
</dbReference>
<evidence type="ECO:0000256" key="5">
    <source>
        <dbReference type="PIRSR" id="PIRSR601548-2"/>
    </source>
</evidence>
<feature type="signal peptide" evidence="10">
    <location>
        <begin position="1"/>
        <end position="28"/>
    </location>
</feature>
<feature type="binding site" evidence="5">
    <location>
        <position position="527"/>
    </location>
    <ligand>
        <name>chloride</name>
        <dbReference type="ChEBI" id="CHEBI:17996"/>
        <label>1</label>
    </ligand>
</feature>
<keyword evidence="12" id="KW-1185">Reference proteome</keyword>
<dbReference type="GO" id="GO:0008241">
    <property type="term" value="F:peptidyl-dipeptidase activity"/>
    <property type="evidence" value="ECO:0007669"/>
    <property type="project" value="InterPro"/>
</dbReference>
<dbReference type="PRINTS" id="PR00791">
    <property type="entry name" value="PEPDIPTASEA"/>
</dbReference>
<dbReference type="PANTHER" id="PTHR10514:SF27">
    <property type="entry name" value="ANGIOTENSIN-CONVERTING ENZYME"/>
    <property type="match status" value="1"/>
</dbReference>
<dbReference type="GO" id="GO:0008237">
    <property type="term" value="F:metallopeptidase activity"/>
    <property type="evidence" value="ECO:0007669"/>
    <property type="project" value="InterPro"/>
</dbReference>
<feature type="disulfide bond" evidence="7">
    <location>
        <begin position="543"/>
        <end position="555"/>
    </location>
</feature>
<feature type="binding site" evidence="9">
    <location>
        <position position="393"/>
    </location>
    <ligand>
        <name>Zn(2+)</name>
        <dbReference type="ChEBI" id="CHEBI:29105"/>
        <label>2</label>
        <note>catalytic</note>
    </ligand>
</feature>
<evidence type="ECO:0000256" key="3">
    <source>
        <dbReference type="ARBA" id="ARBA00023180"/>
    </source>
</evidence>
<evidence type="ECO:0000256" key="9">
    <source>
        <dbReference type="PIRSR" id="PIRSR601548-8"/>
    </source>
</evidence>
<dbReference type="PANTHER" id="PTHR10514">
    <property type="entry name" value="ANGIOTENSIN-CONVERTING ENZYME"/>
    <property type="match status" value="1"/>
</dbReference>
<dbReference type="GO" id="GO:0016020">
    <property type="term" value="C:membrane"/>
    <property type="evidence" value="ECO:0007669"/>
    <property type="project" value="InterPro"/>
</dbReference>
<feature type="binding site" evidence="6">
    <location>
        <position position="393"/>
    </location>
    <ligand>
        <name>Zn(2+)</name>
        <dbReference type="ChEBI" id="CHEBI:29105"/>
        <label>1</label>
        <note>catalytic</note>
    </ligand>
</feature>
<keyword evidence="2 7" id="KW-1015">Disulfide bond</keyword>
<sequence>MSEGNLVKIASISIAILFALGFAPSAFAADNADPKTDTAPPLSAAGADAFVAALNKQYKADYPEATAAQWIAETYINGDTQLLVSRSNERSLSKLSADVEKSKVYANVPGISAASKRSIELLKLSTAMPAPKDPAKLKELTEIASRLDGEYGAGKFCSDEKDPATCRNLDDLSKVLANNRDWDADLAAWAGWHHTSRVMRKDYVRFAELLNDGAHDLGYNNVGELWRAGYDMPTAEFKPETDRLWGQVRPLYEQLQCYARGKLKTQYGDKMPKDGTIPAHVTGNMWAQNWAALYPLLQPYKDAGSLDVDGTLVAQNYDAPKIVHRAEDFYHSIGFPALPASFYEKSQFTRPRDRDVVCHASAWDLDQAGDVRIKMCIDPTEENFRTVYHEMGHIYYFLAYNGQPELFQNGANDGFHEAIGDTIQLSLTPAYLHTIGLTGAVTQDKKALLNAQMKLALEKVVFLPFGKMIDEWRWGVFDGSIKPGDYNAAWWKLKQKYQGVSSSIPRSEEDFDPGAKYHVASNTPYMRYFMANILQFQFQRALCQTAGQKGALAECSIYGSKAAGDKYWAMLQKGASQPWQKTLKELTGTEQMDASAIIDYFAPLYAWLKQQNKGVSCGWDGEG</sequence>
<evidence type="ECO:0000313" key="11">
    <source>
        <dbReference type="EMBL" id="QBB71232.1"/>
    </source>
</evidence>
<evidence type="ECO:0000256" key="10">
    <source>
        <dbReference type="SAM" id="SignalP"/>
    </source>
</evidence>
<evidence type="ECO:0000256" key="1">
    <source>
        <dbReference type="ARBA" id="ARBA00022729"/>
    </source>
</evidence>
<dbReference type="PROSITE" id="PS52011">
    <property type="entry name" value="PEPTIDASE_M2"/>
    <property type="match status" value="1"/>
</dbReference>
<dbReference type="AlphaFoldDB" id="A0A411HL24"/>
<feature type="active site" description="Proton donor 1" evidence="4">
    <location>
        <position position="518"/>
    </location>
</feature>
<proteinExistence type="predicted"/>
<dbReference type="InterPro" id="IPR001548">
    <property type="entry name" value="Peptidase_M2"/>
</dbReference>
<dbReference type="KEGG" id="xbc:ELE36_13190"/>
<dbReference type="FunFam" id="1.10.1370.30:FF:000005">
    <property type="entry name" value="Angiotensin-converting enzyme"/>
    <property type="match status" value="1"/>
</dbReference>
<keyword evidence="3" id="KW-0325">Glycoprotein</keyword>
<dbReference type="GO" id="GO:0006508">
    <property type="term" value="P:proteolysis"/>
    <property type="evidence" value="ECO:0007669"/>
    <property type="project" value="InterPro"/>
</dbReference>
<feature type="disulfide bond" evidence="7">
    <location>
        <begin position="358"/>
        <end position="376"/>
    </location>
</feature>
<dbReference type="CDD" id="cd06461">
    <property type="entry name" value="M2_ACE"/>
    <property type="match status" value="1"/>
</dbReference>
<evidence type="ECO:0000256" key="2">
    <source>
        <dbReference type="ARBA" id="ARBA00023157"/>
    </source>
</evidence>
<evidence type="ECO:0000313" key="12">
    <source>
        <dbReference type="Proteomes" id="UP000291562"/>
    </source>
</evidence>
<keyword evidence="1 10" id="KW-0732">Signal</keyword>
<accession>A0A411HL24</accession>
<feature type="chain" id="PRO_5019414416" evidence="10">
    <location>
        <begin position="29"/>
        <end position="623"/>
    </location>
</feature>
<dbReference type="Gene3D" id="1.10.1370.30">
    <property type="match status" value="2"/>
</dbReference>
<keyword evidence="6" id="KW-0479">Metal-binding</keyword>
<feature type="binding site" evidence="9">
    <location>
        <position position="417"/>
    </location>
    <ligand>
        <name>Zn(2+)</name>
        <dbReference type="ChEBI" id="CHEBI:29105"/>
        <label>2</label>
        <note>catalytic</note>
    </ligand>
</feature>
<evidence type="ECO:0000256" key="7">
    <source>
        <dbReference type="PIRSR" id="PIRSR601548-4"/>
    </source>
</evidence>
<feature type="disulfide bond" evidence="7">
    <location>
        <begin position="157"/>
        <end position="166"/>
    </location>
</feature>
<dbReference type="SUPFAM" id="SSF55486">
    <property type="entry name" value="Metalloproteases ('zincins'), catalytic domain"/>
    <property type="match status" value="1"/>
</dbReference>
<dbReference type="Pfam" id="PF01401">
    <property type="entry name" value="Peptidase_M2"/>
    <property type="match status" value="1"/>
</dbReference>
<evidence type="ECO:0000256" key="6">
    <source>
        <dbReference type="PIRSR" id="PIRSR601548-3"/>
    </source>
</evidence>
<evidence type="ECO:0000256" key="4">
    <source>
        <dbReference type="PIRSR" id="PIRSR601548-1"/>
    </source>
</evidence>
<name>A0A411HL24_9GAMM</name>
<protein>
    <submittedName>
        <fullName evidence="11">Peptidase M2 family protein</fullName>
    </submittedName>
</protein>
<feature type="active site" description="Proton acceptor 1" evidence="4">
    <location>
        <position position="390"/>
    </location>
</feature>
<feature type="binding site" evidence="9">
    <location>
        <position position="389"/>
    </location>
    <ligand>
        <name>Zn(2+)</name>
        <dbReference type="ChEBI" id="CHEBI:29105"/>
        <label>2</label>
        <note>catalytic</note>
    </ligand>
</feature>
<feature type="active site" description="Proton donor 2" evidence="8">
    <location>
        <position position="518"/>
    </location>
</feature>
<feature type="binding site" evidence="5">
    <location>
        <position position="230"/>
    </location>
    <ligand>
        <name>chloride</name>
        <dbReference type="ChEBI" id="CHEBI:17996"/>
        <label>1</label>
    </ligand>
</feature>
<keyword evidence="6" id="KW-0862">Zinc</keyword>
<feature type="binding site" evidence="6">
    <location>
        <position position="389"/>
    </location>
    <ligand>
        <name>Zn(2+)</name>
        <dbReference type="ChEBI" id="CHEBI:29105"/>
        <label>1</label>
        <note>catalytic</note>
    </ligand>
</feature>
<gene>
    <name evidence="11" type="ORF">ELE36_13190</name>
</gene>
<evidence type="ECO:0000256" key="8">
    <source>
        <dbReference type="PIRSR" id="PIRSR601548-6"/>
    </source>
</evidence>